<comment type="similarity">
    <text evidence="2">Belongs to the polysaccharide synthase family.</text>
</comment>
<dbReference type="Pfam" id="PF13440">
    <property type="entry name" value="Polysacc_synt_3"/>
    <property type="match status" value="1"/>
</dbReference>
<keyword evidence="4 7" id="KW-0812">Transmembrane</keyword>
<keyword evidence="3" id="KW-1003">Cell membrane</keyword>
<organism evidence="8 9">
    <name type="scientific">Candidatus Curtissbacteria bacterium GW2011_GWC1_44_33</name>
    <dbReference type="NCBI Taxonomy" id="1618413"/>
    <lineage>
        <taxon>Bacteria</taxon>
        <taxon>Candidatus Curtissiibacteriota</taxon>
    </lineage>
</organism>
<evidence type="ECO:0000256" key="5">
    <source>
        <dbReference type="ARBA" id="ARBA00022989"/>
    </source>
</evidence>
<protein>
    <submittedName>
        <fullName evidence="8">Membrane protein involved in the export of O-antigen and teichoic acid, polysaccharide transporter, PST family</fullName>
    </submittedName>
</protein>
<evidence type="ECO:0000313" key="8">
    <source>
        <dbReference type="EMBL" id="KKT67237.1"/>
    </source>
</evidence>
<comment type="subcellular location">
    <subcellularLocation>
        <location evidence="1">Cell membrane</location>
        <topology evidence="1">Multi-pass membrane protein</topology>
    </subcellularLocation>
</comment>
<reference evidence="8 9" key="1">
    <citation type="journal article" date="2015" name="Nature">
        <title>rRNA introns, odd ribosomes, and small enigmatic genomes across a large radiation of phyla.</title>
        <authorList>
            <person name="Brown C.T."/>
            <person name="Hug L.A."/>
            <person name="Thomas B.C."/>
            <person name="Sharon I."/>
            <person name="Castelle C.J."/>
            <person name="Singh A."/>
            <person name="Wilkins M.J."/>
            <person name="Williams K.H."/>
            <person name="Banfield J.F."/>
        </authorList>
    </citation>
    <scope>NUCLEOTIDE SEQUENCE [LARGE SCALE GENOMIC DNA]</scope>
</reference>
<feature type="transmembrane region" description="Helical" evidence="7">
    <location>
        <begin position="66"/>
        <end position="89"/>
    </location>
</feature>
<proteinExistence type="inferred from homology"/>
<sequence>MALLRGSTRGMAVVKTIVLARFLSPSQFGLYGIAILVLGLLEILTETGINVVLIQEEEETDEYISTAWVVSFIRGILISLLILALAPFIASFFSSPTALNLIRFSSLIPLVRGFINPSIVKFQKELKFNKEFWFRSSIFLVDVTFAILLGILTGSEYALIWGMLAAALTEVVLSFIVVKPTPSLTLEKEKFK</sequence>
<comment type="caution">
    <text evidence="8">The sequence shown here is derived from an EMBL/GenBank/DDBJ whole genome shotgun (WGS) entry which is preliminary data.</text>
</comment>
<dbReference type="EMBL" id="LCIZ01000013">
    <property type="protein sequence ID" value="KKT67237.1"/>
    <property type="molecule type" value="Genomic_DNA"/>
</dbReference>
<dbReference type="AlphaFoldDB" id="A0A0G1LF20"/>
<dbReference type="InterPro" id="IPR050833">
    <property type="entry name" value="Poly_Biosynth_Transport"/>
</dbReference>
<dbReference type="PANTHER" id="PTHR30250">
    <property type="entry name" value="PST FAMILY PREDICTED COLANIC ACID TRANSPORTER"/>
    <property type="match status" value="1"/>
</dbReference>
<evidence type="ECO:0000256" key="1">
    <source>
        <dbReference type="ARBA" id="ARBA00004651"/>
    </source>
</evidence>
<feature type="non-terminal residue" evidence="8">
    <location>
        <position position="192"/>
    </location>
</feature>
<dbReference type="Proteomes" id="UP000033901">
    <property type="component" value="Unassembled WGS sequence"/>
</dbReference>
<gene>
    <name evidence="8" type="ORF">UW61_C0013G0006</name>
</gene>
<feature type="transmembrane region" description="Helical" evidence="7">
    <location>
        <begin position="132"/>
        <end position="152"/>
    </location>
</feature>
<evidence type="ECO:0000256" key="3">
    <source>
        <dbReference type="ARBA" id="ARBA00022475"/>
    </source>
</evidence>
<evidence type="ECO:0000256" key="2">
    <source>
        <dbReference type="ARBA" id="ARBA00007430"/>
    </source>
</evidence>
<name>A0A0G1LF20_9BACT</name>
<accession>A0A0G1LF20</accession>
<evidence type="ECO:0000256" key="4">
    <source>
        <dbReference type="ARBA" id="ARBA00022692"/>
    </source>
</evidence>
<feature type="transmembrane region" description="Helical" evidence="7">
    <location>
        <begin position="28"/>
        <end position="54"/>
    </location>
</feature>
<keyword evidence="5 7" id="KW-1133">Transmembrane helix</keyword>
<feature type="transmembrane region" description="Helical" evidence="7">
    <location>
        <begin position="158"/>
        <end position="178"/>
    </location>
</feature>
<evidence type="ECO:0000256" key="6">
    <source>
        <dbReference type="ARBA" id="ARBA00023136"/>
    </source>
</evidence>
<evidence type="ECO:0000313" key="9">
    <source>
        <dbReference type="Proteomes" id="UP000033901"/>
    </source>
</evidence>
<feature type="transmembrane region" description="Helical" evidence="7">
    <location>
        <begin position="101"/>
        <end position="120"/>
    </location>
</feature>
<evidence type="ECO:0000256" key="7">
    <source>
        <dbReference type="SAM" id="Phobius"/>
    </source>
</evidence>
<dbReference type="GO" id="GO:0005886">
    <property type="term" value="C:plasma membrane"/>
    <property type="evidence" value="ECO:0007669"/>
    <property type="project" value="UniProtKB-SubCell"/>
</dbReference>
<keyword evidence="6 7" id="KW-0472">Membrane</keyword>
<dbReference type="PANTHER" id="PTHR30250:SF10">
    <property type="entry name" value="LIPOPOLYSACCHARIDE BIOSYNTHESIS PROTEIN WZXC"/>
    <property type="match status" value="1"/>
</dbReference>